<organism evidence="2 3">
    <name type="scientific">Parascaris univalens</name>
    <name type="common">Nematode worm</name>
    <dbReference type="NCBI Taxonomy" id="6257"/>
    <lineage>
        <taxon>Eukaryota</taxon>
        <taxon>Metazoa</taxon>
        <taxon>Ecdysozoa</taxon>
        <taxon>Nematoda</taxon>
        <taxon>Chromadorea</taxon>
        <taxon>Rhabditida</taxon>
        <taxon>Spirurina</taxon>
        <taxon>Ascaridomorpha</taxon>
        <taxon>Ascaridoidea</taxon>
        <taxon>Ascarididae</taxon>
        <taxon>Parascaris</taxon>
    </lineage>
</organism>
<evidence type="ECO:0000256" key="1">
    <source>
        <dbReference type="SAM" id="Phobius"/>
    </source>
</evidence>
<keyword evidence="2" id="KW-1185">Reference proteome</keyword>
<evidence type="ECO:0000313" key="3">
    <source>
        <dbReference type="WBParaSite" id="PgB03_g058_t02"/>
    </source>
</evidence>
<reference evidence="3" key="1">
    <citation type="submission" date="2022-11" db="UniProtKB">
        <authorList>
            <consortium name="WormBaseParasite"/>
        </authorList>
    </citation>
    <scope>IDENTIFICATION</scope>
</reference>
<dbReference type="WBParaSite" id="PgB03_g058_t02">
    <property type="protein sequence ID" value="PgB03_g058_t02"/>
    <property type="gene ID" value="PgB03_g058"/>
</dbReference>
<keyword evidence="1" id="KW-0812">Transmembrane</keyword>
<accession>A0A914ZFD2</accession>
<name>A0A914ZFD2_PARUN</name>
<sequence length="70" mass="7783">MESDYETICSQLSTTSVKMDKGKTIVEKTFLIANCVFGTLNAIAFCLSPAYPSILVTAFFFVFDALRFIL</sequence>
<keyword evidence="1" id="KW-0472">Membrane</keyword>
<dbReference type="AlphaFoldDB" id="A0A914ZFD2"/>
<keyword evidence="1" id="KW-1133">Transmembrane helix</keyword>
<proteinExistence type="predicted"/>
<evidence type="ECO:0000313" key="2">
    <source>
        <dbReference type="Proteomes" id="UP000887569"/>
    </source>
</evidence>
<feature type="transmembrane region" description="Helical" evidence="1">
    <location>
        <begin position="50"/>
        <end position="69"/>
    </location>
</feature>
<dbReference type="Proteomes" id="UP000887569">
    <property type="component" value="Unplaced"/>
</dbReference>
<protein>
    <submittedName>
        <fullName evidence="3">Uncharacterized protein</fullName>
    </submittedName>
</protein>